<reference evidence="2 3" key="1">
    <citation type="submission" date="2020-08" db="EMBL/GenBank/DDBJ databases">
        <title>Genomic Encyclopedia of Type Strains, Phase IV (KMG-IV): sequencing the most valuable type-strain genomes for metagenomic binning, comparative biology and taxonomic classification.</title>
        <authorList>
            <person name="Goeker M."/>
        </authorList>
    </citation>
    <scope>NUCLEOTIDE SEQUENCE [LARGE SCALE GENOMIC DNA]</scope>
    <source>
        <strain evidence="2 3">DSM 18233</strain>
    </source>
</reference>
<proteinExistence type="predicted"/>
<evidence type="ECO:0000259" key="1">
    <source>
        <dbReference type="PROSITE" id="PS51746"/>
    </source>
</evidence>
<dbReference type="SMART" id="SM00331">
    <property type="entry name" value="PP2C_SIG"/>
    <property type="match status" value="1"/>
</dbReference>
<dbReference type="InterPro" id="IPR015655">
    <property type="entry name" value="PP2C"/>
</dbReference>
<dbReference type="PROSITE" id="PS51746">
    <property type="entry name" value="PPM_2"/>
    <property type="match status" value="1"/>
</dbReference>
<protein>
    <submittedName>
        <fullName evidence="2">Protein phosphatase</fullName>
        <ecNumber evidence="2">3.1.3.16</ecNumber>
    </submittedName>
</protein>
<comment type="caution">
    <text evidence="2">The sequence shown here is derived from an EMBL/GenBank/DDBJ whole genome shotgun (WGS) entry which is preliminary data.</text>
</comment>
<dbReference type="InterPro" id="IPR001932">
    <property type="entry name" value="PPM-type_phosphatase-like_dom"/>
</dbReference>
<dbReference type="EMBL" id="JACHHN010000004">
    <property type="protein sequence ID" value="MBB5191764.1"/>
    <property type="molecule type" value="Genomic_DNA"/>
</dbReference>
<dbReference type="Proteomes" id="UP000543030">
    <property type="component" value="Unassembled WGS sequence"/>
</dbReference>
<dbReference type="NCBIfam" id="NF033484">
    <property type="entry name" value="Stp1_PP2C_phos"/>
    <property type="match status" value="1"/>
</dbReference>
<dbReference type="SUPFAM" id="SSF81606">
    <property type="entry name" value="PP2C-like"/>
    <property type="match status" value="1"/>
</dbReference>
<evidence type="ECO:0000313" key="2">
    <source>
        <dbReference type="EMBL" id="MBB5191764.1"/>
    </source>
</evidence>
<keyword evidence="3" id="KW-1185">Reference proteome</keyword>
<name>A0A840RGQ4_9NEIS</name>
<sequence length="282" mass="30539">MPDYSHALTMVGQTDTGLVRGHNEDAIHLDPVHGFAVLADGMGGYNAGEVASEMAVERVVSFLRTVPLPATGKPPEPVQWISWLVEAVEQANMAVFAAASSQADYRGMGTTLVVALWRDSGLYVAHVGDSRLYRLRGETLNQLTRDHSFLQEQVDLGLITQAEAEQSSHRNLITRAVGIGPTVEVEIHQHAVEVGDVYLLCSDGVSDDVPVATVVDVLTAMRINLPMAAAYLIQEANNAGGKDNSSVVLTEIKRPLPGDGWRDKLSGWWHEFLPKDGHEPSA</sequence>
<accession>A0A840RGQ4</accession>
<feature type="domain" description="PPM-type phosphatase" evidence="1">
    <location>
        <begin position="3"/>
        <end position="252"/>
    </location>
</feature>
<dbReference type="SMART" id="SM00332">
    <property type="entry name" value="PP2Cc"/>
    <property type="match status" value="1"/>
</dbReference>
<dbReference type="CDD" id="cd00143">
    <property type="entry name" value="PP2Cc"/>
    <property type="match status" value="1"/>
</dbReference>
<dbReference type="PANTHER" id="PTHR47992">
    <property type="entry name" value="PROTEIN PHOSPHATASE"/>
    <property type="match status" value="1"/>
</dbReference>
<gene>
    <name evidence="2" type="ORF">HNQ50_002494</name>
</gene>
<dbReference type="InterPro" id="IPR036457">
    <property type="entry name" value="PPM-type-like_dom_sf"/>
</dbReference>
<keyword evidence="2" id="KW-0378">Hydrolase</keyword>
<dbReference type="Pfam" id="PF13672">
    <property type="entry name" value="PP2C_2"/>
    <property type="match status" value="1"/>
</dbReference>
<dbReference type="AlphaFoldDB" id="A0A840RGQ4"/>
<dbReference type="Gene3D" id="3.60.40.10">
    <property type="entry name" value="PPM-type phosphatase domain"/>
    <property type="match status" value="1"/>
</dbReference>
<organism evidence="2 3">
    <name type="scientific">Silvimonas terrae</name>
    <dbReference type="NCBI Taxonomy" id="300266"/>
    <lineage>
        <taxon>Bacteria</taxon>
        <taxon>Pseudomonadati</taxon>
        <taxon>Pseudomonadota</taxon>
        <taxon>Betaproteobacteria</taxon>
        <taxon>Neisseriales</taxon>
        <taxon>Chitinibacteraceae</taxon>
        <taxon>Silvimonas</taxon>
    </lineage>
</organism>
<dbReference type="EC" id="3.1.3.16" evidence="2"/>
<dbReference type="GO" id="GO:0004722">
    <property type="term" value="F:protein serine/threonine phosphatase activity"/>
    <property type="evidence" value="ECO:0007669"/>
    <property type="project" value="UniProtKB-EC"/>
</dbReference>
<evidence type="ECO:0000313" key="3">
    <source>
        <dbReference type="Proteomes" id="UP000543030"/>
    </source>
</evidence>
<dbReference type="RefSeq" id="WP_221303150.1">
    <property type="nucleotide sequence ID" value="NZ_JACHHN010000004.1"/>
</dbReference>